<feature type="transmembrane region" description="Helical" evidence="7">
    <location>
        <begin position="214"/>
        <end position="236"/>
    </location>
</feature>
<dbReference type="STRING" id="1458307.OSB_21340"/>
<dbReference type="InterPro" id="IPR010656">
    <property type="entry name" value="DctM"/>
</dbReference>
<dbReference type="PANTHER" id="PTHR33362:SF2">
    <property type="entry name" value="TRAP TRANSPORTER LARGE PERMEASE PROTEIN"/>
    <property type="match status" value="1"/>
</dbReference>
<dbReference type="KEGG" id="otm:OSB_21340"/>
<dbReference type="NCBIfam" id="TIGR00786">
    <property type="entry name" value="dctM"/>
    <property type="match status" value="1"/>
</dbReference>
<dbReference type="InterPro" id="IPR004681">
    <property type="entry name" value="TRAP_DctM"/>
</dbReference>
<keyword evidence="6 7" id="KW-0472">Membrane</keyword>
<feature type="transmembrane region" description="Helical" evidence="7">
    <location>
        <begin position="400"/>
        <end position="421"/>
    </location>
</feature>
<feature type="transmembrane region" description="Helical" evidence="7">
    <location>
        <begin position="171"/>
        <end position="193"/>
    </location>
</feature>
<feature type="transmembrane region" description="Helical" evidence="7">
    <location>
        <begin position="366"/>
        <end position="388"/>
    </location>
</feature>
<comment type="similarity">
    <text evidence="7">Belongs to the TRAP transporter large permease family.</text>
</comment>
<gene>
    <name evidence="8" type="primary">siaT_9</name>
    <name evidence="8" type="ORF">OSB_21340</name>
</gene>
<comment type="subunit">
    <text evidence="7">The complex comprises the extracytoplasmic solute receptor protein and the two transmembrane proteins.</text>
</comment>
<sequence>MGLTILMLVFGVGVVIGMPVAFAMGIAAASAFWYEGFPMLITFQRATAGVSVFSLLAIPFFVLAGEIMLHGGIAVRLVKLASALVGHLKGGLAMVNIFSSMLFGGISGSAVADISALGSILVPVMKERGYRPDFAVNVTVTSSIAGIVIPPSHNMIIFAVAAGGGISVSKLFLAGVIPGMIMCVSLAIAAYAMSVKHNYPSEPFPGWKEVGRSAGDAIPGFLTAVIIVGGTLSGIFTVTESGAFGAIYAILLTTFFYRSLTWESFKTAIVGTVRTTSMVMILIAFASSFAYLLALYQVPATLSNALVTISDNPIMILLMINVILLILGMIMDMAALILICTPIFLPIAKGLGMDPTQFGIMMLMNLGLGLCTPPVGTCLFVGCAVGKIKIEEALKSIWPFYLAILGALILVTYVPAVSLWLPSVDFSVVWLWISNLVPFI</sequence>
<keyword evidence="5 7" id="KW-1133">Transmembrane helix</keyword>
<keyword evidence="4 7" id="KW-0812">Transmembrane</keyword>
<evidence type="ECO:0000256" key="2">
    <source>
        <dbReference type="ARBA" id="ARBA00022475"/>
    </source>
</evidence>
<keyword evidence="9" id="KW-1185">Reference proteome</keyword>
<dbReference type="Proteomes" id="UP000067444">
    <property type="component" value="Chromosome"/>
</dbReference>
<feature type="transmembrane region" description="Helical" evidence="7">
    <location>
        <begin position="101"/>
        <end position="122"/>
    </location>
</feature>
<evidence type="ECO:0000256" key="4">
    <source>
        <dbReference type="ARBA" id="ARBA00022692"/>
    </source>
</evidence>
<evidence type="ECO:0000256" key="6">
    <source>
        <dbReference type="ARBA" id="ARBA00023136"/>
    </source>
</evidence>
<dbReference type="PANTHER" id="PTHR33362">
    <property type="entry name" value="SIALIC ACID TRAP TRANSPORTER PERMEASE PROTEIN SIAT-RELATED"/>
    <property type="match status" value="1"/>
</dbReference>
<evidence type="ECO:0000313" key="8">
    <source>
        <dbReference type="EMBL" id="AKS46673.1"/>
    </source>
</evidence>
<evidence type="ECO:0000256" key="7">
    <source>
        <dbReference type="RuleBase" id="RU369079"/>
    </source>
</evidence>
<evidence type="ECO:0000256" key="5">
    <source>
        <dbReference type="ARBA" id="ARBA00022989"/>
    </source>
</evidence>
<dbReference type="GO" id="GO:0005886">
    <property type="term" value="C:plasma membrane"/>
    <property type="evidence" value="ECO:0007669"/>
    <property type="project" value="UniProtKB-SubCell"/>
</dbReference>
<dbReference type="EMBL" id="CP012160">
    <property type="protein sequence ID" value="AKS46673.1"/>
    <property type="molecule type" value="Genomic_DNA"/>
</dbReference>
<keyword evidence="2" id="KW-1003">Cell membrane</keyword>
<dbReference type="OrthoDB" id="9790209at2"/>
<feature type="transmembrane region" description="Helical" evidence="7">
    <location>
        <begin position="7"/>
        <end position="34"/>
    </location>
</feature>
<dbReference type="RefSeq" id="WP_049834959.1">
    <property type="nucleotide sequence ID" value="NZ_CP012160.1"/>
</dbReference>
<organism evidence="8 9">
    <name type="scientific">Octadecabacter temperatus</name>
    <dbReference type="NCBI Taxonomy" id="1458307"/>
    <lineage>
        <taxon>Bacteria</taxon>
        <taxon>Pseudomonadati</taxon>
        <taxon>Pseudomonadota</taxon>
        <taxon>Alphaproteobacteria</taxon>
        <taxon>Rhodobacterales</taxon>
        <taxon>Roseobacteraceae</taxon>
        <taxon>Octadecabacter</taxon>
    </lineage>
</organism>
<feature type="transmembrane region" description="Helical" evidence="7">
    <location>
        <begin position="46"/>
        <end position="65"/>
    </location>
</feature>
<feature type="transmembrane region" description="Helical" evidence="7">
    <location>
        <begin position="272"/>
        <end position="294"/>
    </location>
</feature>
<comment type="function">
    <text evidence="7">Part of the tripartite ATP-independent periplasmic (TRAP) transport system.</text>
</comment>
<dbReference type="PIRSF" id="PIRSF006066">
    <property type="entry name" value="HI0050"/>
    <property type="match status" value="1"/>
</dbReference>
<dbReference type="GO" id="GO:0022857">
    <property type="term" value="F:transmembrane transporter activity"/>
    <property type="evidence" value="ECO:0007669"/>
    <property type="project" value="UniProtKB-UniRule"/>
</dbReference>
<feature type="transmembrane region" description="Helical" evidence="7">
    <location>
        <begin position="242"/>
        <end position="260"/>
    </location>
</feature>
<comment type="caution">
    <text evidence="7">Lacks conserved residue(s) required for the propagation of feature annotation.</text>
</comment>
<name>A0A0K0Y6S8_9RHOB</name>
<accession>A0A0K0Y6S8</accession>
<dbReference type="PATRIC" id="fig|1458307.3.peg.2149"/>
<comment type="subcellular location">
    <subcellularLocation>
        <location evidence="1 7">Cell inner membrane</location>
        <topology evidence="1 7">Multi-pass membrane protein</topology>
    </subcellularLocation>
</comment>
<evidence type="ECO:0000256" key="3">
    <source>
        <dbReference type="ARBA" id="ARBA00022519"/>
    </source>
</evidence>
<evidence type="ECO:0000313" key="9">
    <source>
        <dbReference type="Proteomes" id="UP000067444"/>
    </source>
</evidence>
<evidence type="ECO:0000256" key="1">
    <source>
        <dbReference type="ARBA" id="ARBA00004429"/>
    </source>
</evidence>
<protein>
    <recommendedName>
        <fullName evidence="7">TRAP transporter large permease protein</fullName>
    </recommendedName>
</protein>
<feature type="transmembrane region" description="Helical" evidence="7">
    <location>
        <begin position="314"/>
        <end position="345"/>
    </location>
</feature>
<reference evidence="8 9" key="1">
    <citation type="journal article" date="2015" name="Genome Announc.">
        <title>Closed Genome Sequence of Octadecabacter temperatus SB1, the First Mesophilic Species of the Genus Octadecabacter.</title>
        <authorList>
            <person name="Voget S."/>
            <person name="Billerbeck S."/>
            <person name="Simon M."/>
            <person name="Daniel R."/>
        </authorList>
    </citation>
    <scope>NUCLEOTIDE SEQUENCE [LARGE SCALE GENOMIC DNA]</scope>
    <source>
        <strain evidence="8 9">SB1</strain>
    </source>
</reference>
<keyword evidence="7" id="KW-0813">Transport</keyword>
<dbReference type="AlphaFoldDB" id="A0A0K0Y6S8"/>
<keyword evidence="3 7" id="KW-0997">Cell inner membrane</keyword>
<dbReference type="Pfam" id="PF06808">
    <property type="entry name" value="DctM"/>
    <property type="match status" value="1"/>
</dbReference>
<proteinExistence type="inferred from homology"/>